<proteinExistence type="predicted"/>
<accession>A0ABV7XN23</accession>
<name>A0ABV7XN23_9GAMM</name>
<evidence type="ECO:0000313" key="3">
    <source>
        <dbReference type="Proteomes" id="UP001595705"/>
    </source>
</evidence>
<keyword evidence="3" id="KW-1185">Reference proteome</keyword>
<gene>
    <name evidence="2" type="ORF">ACFONC_13415</name>
</gene>
<sequence>MNIARTQVRNILLTVVVVCAFIIDARTARATTSPWPGCMPAAFDGAVAAGIRDNFPRSRAPRPGPSADGVAPGCPART</sequence>
<dbReference type="RefSeq" id="WP_386744887.1">
    <property type="nucleotide sequence ID" value="NZ_JBHRYA010000009.1"/>
</dbReference>
<dbReference type="Proteomes" id="UP001595705">
    <property type="component" value="Unassembled WGS sequence"/>
</dbReference>
<comment type="caution">
    <text evidence="2">The sequence shown here is derived from an EMBL/GenBank/DDBJ whole genome shotgun (WGS) entry which is preliminary data.</text>
</comment>
<dbReference type="EMBL" id="JBHRYA010000009">
    <property type="protein sequence ID" value="MFC3717153.1"/>
    <property type="molecule type" value="Genomic_DNA"/>
</dbReference>
<evidence type="ECO:0000313" key="2">
    <source>
        <dbReference type="EMBL" id="MFC3717153.1"/>
    </source>
</evidence>
<organism evidence="2 3">
    <name type="scientific">Luteimonas soli</name>
    <dbReference type="NCBI Taxonomy" id="1648966"/>
    <lineage>
        <taxon>Bacteria</taxon>
        <taxon>Pseudomonadati</taxon>
        <taxon>Pseudomonadota</taxon>
        <taxon>Gammaproteobacteria</taxon>
        <taxon>Lysobacterales</taxon>
        <taxon>Lysobacteraceae</taxon>
        <taxon>Luteimonas</taxon>
    </lineage>
</organism>
<reference evidence="3" key="1">
    <citation type="journal article" date="2019" name="Int. J. Syst. Evol. Microbiol.">
        <title>The Global Catalogue of Microorganisms (GCM) 10K type strain sequencing project: providing services to taxonomists for standard genome sequencing and annotation.</title>
        <authorList>
            <consortium name="The Broad Institute Genomics Platform"/>
            <consortium name="The Broad Institute Genome Sequencing Center for Infectious Disease"/>
            <person name="Wu L."/>
            <person name="Ma J."/>
        </authorList>
    </citation>
    <scope>NUCLEOTIDE SEQUENCE [LARGE SCALE GENOMIC DNA]</scope>
    <source>
        <strain evidence="3">KCTC 42441</strain>
    </source>
</reference>
<evidence type="ECO:0000256" key="1">
    <source>
        <dbReference type="SAM" id="MobiDB-lite"/>
    </source>
</evidence>
<evidence type="ECO:0008006" key="4">
    <source>
        <dbReference type="Google" id="ProtNLM"/>
    </source>
</evidence>
<feature type="region of interest" description="Disordered" evidence="1">
    <location>
        <begin position="54"/>
        <end position="78"/>
    </location>
</feature>
<protein>
    <recommendedName>
        <fullName evidence="4">Secreted protein</fullName>
    </recommendedName>
</protein>